<evidence type="ECO:0000313" key="6">
    <source>
        <dbReference type="Proteomes" id="UP000603434"/>
    </source>
</evidence>
<dbReference type="InterPro" id="IPR036265">
    <property type="entry name" value="HIT-like_sf"/>
</dbReference>
<dbReference type="PRINTS" id="PR00332">
    <property type="entry name" value="HISTRIAD"/>
</dbReference>
<dbReference type="SUPFAM" id="SSF54197">
    <property type="entry name" value="HIT-like"/>
    <property type="match status" value="1"/>
</dbReference>
<evidence type="ECO:0000313" key="5">
    <source>
        <dbReference type="EMBL" id="MBC8363245.1"/>
    </source>
</evidence>
<sequence length="113" mass="12612">MGRDCTFCKILSGEIPTEYLFENDIAVVFKDINPVAPVHILIVPQKHIRSVNDLTDDDGKIVAEMITIAKDMAKKLSLAASGYKLFFNVERGGGQVIFHLHLHLIGGWHRPSK</sequence>
<dbReference type="InterPro" id="IPR011146">
    <property type="entry name" value="HIT-like"/>
</dbReference>
<organism evidence="5 6">
    <name type="scientific">Candidatus Desulfatibia profunda</name>
    <dbReference type="NCBI Taxonomy" id="2841695"/>
    <lineage>
        <taxon>Bacteria</taxon>
        <taxon>Pseudomonadati</taxon>
        <taxon>Thermodesulfobacteriota</taxon>
        <taxon>Desulfobacteria</taxon>
        <taxon>Desulfobacterales</taxon>
        <taxon>Desulfobacterales incertae sedis</taxon>
        <taxon>Candidatus Desulfatibia</taxon>
    </lineage>
</organism>
<evidence type="ECO:0000256" key="1">
    <source>
        <dbReference type="PIRSR" id="PIRSR601310-1"/>
    </source>
</evidence>
<dbReference type="Gene3D" id="3.30.428.10">
    <property type="entry name" value="HIT-like"/>
    <property type="match status" value="1"/>
</dbReference>
<dbReference type="GO" id="GO:0003824">
    <property type="term" value="F:catalytic activity"/>
    <property type="evidence" value="ECO:0007669"/>
    <property type="project" value="InterPro"/>
</dbReference>
<dbReference type="PROSITE" id="PS00892">
    <property type="entry name" value="HIT_1"/>
    <property type="match status" value="1"/>
</dbReference>
<dbReference type="PANTHER" id="PTHR23089">
    <property type="entry name" value="HISTIDINE TRIAD HIT PROTEIN"/>
    <property type="match status" value="1"/>
</dbReference>
<reference evidence="5 6" key="1">
    <citation type="submission" date="2020-08" db="EMBL/GenBank/DDBJ databases">
        <title>Bridging the membrane lipid divide: bacteria of the FCB group superphylum have the potential to synthesize archaeal ether lipids.</title>
        <authorList>
            <person name="Villanueva L."/>
            <person name="Von Meijenfeldt F.A.B."/>
            <person name="Westbye A.B."/>
            <person name="Yadav S."/>
            <person name="Hopmans E.C."/>
            <person name="Dutilh B.E."/>
            <person name="Sinninghe Damste J.S."/>
        </authorList>
    </citation>
    <scope>NUCLEOTIDE SEQUENCE [LARGE SCALE GENOMIC DNA]</scope>
    <source>
        <strain evidence="5">NIOZ-UU30</strain>
    </source>
</reference>
<proteinExistence type="predicted"/>
<feature type="active site" description="Tele-AMP-histidine intermediate" evidence="1">
    <location>
        <position position="101"/>
    </location>
</feature>
<dbReference type="Pfam" id="PF11969">
    <property type="entry name" value="DcpS_C"/>
    <property type="match status" value="1"/>
</dbReference>
<evidence type="ECO:0000256" key="3">
    <source>
        <dbReference type="PROSITE-ProRule" id="PRU00464"/>
    </source>
</evidence>
<evidence type="ECO:0000259" key="4">
    <source>
        <dbReference type="PROSITE" id="PS51084"/>
    </source>
</evidence>
<gene>
    <name evidence="5" type="ORF">H8E23_17825</name>
</gene>
<dbReference type="InterPro" id="IPR001310">
    <property type="entry name" value="Histidine_triad_HIT"/>
</dbReference>
<dbReference type="PROSITE" id="PS51084">
    <property type="entry name" value="HIT_2"/>
    <property type="match status" value="1"/>
</dbReference>
<dbReference type="Proteomes" id="UP000603434">
    <property type="component" value="Unassembled WGS sequence"/>
</dbReference>
<feature type="short sequence motif" description="Histidine triad motif" evidence="2 3">
    <location>
        <begin position="99"/>
        <end position="103"/>
    </location>
</feature>
<accession>A0A8J6TIK2</accession>
<name>A0A8J6TIK2_9BACT</name>
<protein>
    <submittedName>
        <fullName evidence="5">HIT domain-containing protein</fullName>
    </submittedName>
</protein>
<dbReference type="AlphaFoldDB" id="A0A8J6TIK2"/>
<evidence type="ECO:0000256" key="2">
    <source>
        <dbReference type="PIRSR" id="PIRSR601310-3"/>
    </source>
</evidence>
<dbReference type="EMBL" id="JACNJH010000278">
    <property type="protein sequence ID" value="MBC8363245.1"/>
    <property type="molecule type" value="Genomic_DNA"/>
</dbReference>
<comment type="caution">
    <text evidence="5">The sequence shown here is derived from an EMBL/GenBank/DDBJ whole genome shotgun (WGS) entry which is preliminary data.</text>
</comment>
<feature type="domain" description="HIT" evidence="4">
    <location>
        <begin position="6"/>
        <end position="113"/>
    </location>
</feature>
<dbReference type="InterPro" id="IPR019808">
    <property type="entry name" value="Histidine_triad_CS"/>
</dbReference>